<dbReference type="InterPro" id="IPR036397">
    <property type="entry name" value="RNaseH_sf"/>
</dbReference>
<protein>
    <submittedName>
        <fullName evidence="3">Uncharacterized protein</fullName>
    </submittedName>
</protein>
<evidence type="ECO:0000313" key="3">
    <source>
        <dbReference type="EMBL" id="KAH7062283.1"/>
    </source>
</evidence>
<keyword evidence="4" id="KW-1185">Reference proteome</keyword>
<dbReference type="Proteomes" id="UP000774617">
    <property type="component" value="Unassembled WGS sequence"/>
</dbReference>
<name>A0ABQ8GQ25_9PEZI</name>
<evidence type="ECO:0000313" key="4">
    <source>
        <dbReference type="Proteomes" id="UP000774617"/>
    </source>
</evidence>
<evidence type="ECO:0000256" key="1">
    <source>
        <dbReference type="SAM" id="Coils"/>
    </source>
</evidence>
<keyword evidence="1" id="KW-0175">Coiled coil</keyword>
<gene>
    <name evidence="3" type="ORF">B0J12DRAFT_644879</name>
</gene>
<feature type="region of interest" description="Disordered" evidence="2">
    <location>
        <begin position="945"/>
        <end position="988"/>
    </location>
</feature>
<dbReference type="InterPro" id="IPR012337">
    <property type="entry name" value="RNaseH-like_sf"/>
</dbReference>
<dbReference type="Gene3D" id="3.30.420.10">
    <property type="entry name" value="Ribonuclease H-like superfamily/Ribonuclease H"/>
    <property type="match status" value="1"/>
</dbReference>
<comment type="caution">
    <text evidence="3">The sequence shown here is derived from an EMBL/GenBank/DDBJ whole genome shotgun (WGS) entry which is preliminary data.</text>
</comment>
<proteinExistence type="predicted"/>
<reference evidence="3 4" key="1">
    <citation type="journal article" date="2021" name="Nat. Commun.">
        <title>Genetic determinants of endophytism in the Arabidopsis root mycobiome.</title>
        <authorList>
            <person name="Mesny F."/>
            <person name="Miyauchi S."/>
            <person name="Thiergart T."/>
            <person name="Pickel B."/>
            <person name="Atanasova L."/>
            <person name="Karlsson M."/>
            <person name="Huettel B."/>
            <person name="Barry K.W."/>
            <person name="Haridas S."/>
            <person name="Chen C."/>
            <person name="Bauer D."/>
            <person name="Andreopoulos W."/>
            <person name="Pangilinan J."/>
            <person name="LaButti K."/>
            <person name="Riley R."/>
            <person name="Lipzen A."/>
            <person name="Clum A."/>
            <person name="Drula E."/>
            <person name="Henrissat B."/>
            <person name="Kohler A."/>
            <person name="Grigoriev I.V."/>
            <person name="Martin F.M."/>
            <person name="Hacquard S."/>
        </authorList>
    </citation>
    <scope>NUCLEOTIDE SEQUENCE [LARGE SCALE GENOMIC DNA]</scope>
    <source>
        <strain evidence="3 4">MPI-SDFR-AT-0080</strain>
    </source>
</reference>
<dbReference type="EMBL" id="JAGTJR010000003">
    <property type="protein sequence ID" value="KAH7062283.1"/>
    <property type="molecule type" value="Genomic_DNA"/>
</dbReference>
<accession>A0ABQ8GQ25</accession>
<feature type="coiled-coil region" evidence="1">
    <location>
        <begin position="91"/>
        <end position="146"/>
    </location>
</feature>
<feature type="compositionally biased region" description="Polar residues" evidence="2">
    <location>
        <begin position="973"/>
        <end position="987"/>
    </location>
</feature>
<organism evidence="3 4">
    <name type="scientific">Macrophomina phaseolina</name>
    <dbReference type="NCBI Taxonomy" id="35725"/>
    <lineage>
        <taxon>Eukaryota</taxon>
        <taxon>Fungi</taxon>
        <taxon>Dikarya</taxon>
        <taxon>Ascomycota</taxon>
        <taxon>Pezizomycotina</taxon>
        <taxon>Dothideomycetes</taxon>
        <taxon>Dothideomycetes incertae sedis</taxon>
        <taxon>Botryosphaeriales</taxon>
        <taxon>Botryosphaeriaceae</taxon>
        <taxon>Macrophomina</taxon>
    </lineage>
</organism>
<sequence length="1183" mass="135716">MPLPRAIGPILWHSSHHTLNHSVQLLRVSRSSSLHVCRPSVDITSPRTFRSTPRAHFDDDDSPENWMRQLQGSAPHREDELRKRLLVEKMAAARKEERERERRAHERARKKVEEWYRQKKDLEERIDAAERSVALARRRIISIREETRTARLALLTKQLQPLTDRIAGLDEGLALVKTEVDTVKSNRAARLDKWHRSVTQLTAKLCAEYDGLLKEGRKSAYHLEDLVKEIESYQKEEQLAAAERAVVRREFNTWKEFVRSYKKEAFSTNTYLSGVLGALQDTHDRLHECLEGLRLSSAEIQADLHHNWPPSIREHLAAIDDTNGHLITYLSEFFVQPRRRLCKWWDKQNVRFAAEAHDLALEFHLLDRILRYSRYGYADDAETSRLLQLEDKFHEFVDLSHEVRVFMMDCIDNLNEKIRSATFGTQKAVAVKLRSRWRHWLTTQIVMSHLNSYIRPDITSLNVRHQLKHLIEKADLRQLRRERIMWVIERASKQITTAIGRFADYERDVRNSGYDFPPANCGPIRRRFIKALKPVTVGWTEIRANGIDDLKATVNRESAHLAVGGKLDAIRKHLVSYAKNKLLEEYEHTSFFELSDPASLSPRVLQYFMKTWPEKYFEAGLAVASERSRELSVLRNEAPSQKSISNKQLQEYVLLQRGYQSVVSWAVKFAPEWRTDQKKWLAEACIELTPRYRLDDALLRRLREQGSKLHFSPALYRVDPEVGWSGMPEQPAQYYHMTPTNNADVVRQFKGKYIGFDMAWNCNAEPDQGFKANASLLVFARDTAIDCFHLARYPETKGRSIVPEEVAMALESPELIKVGLGVQEKCDRLRHFLGLSPRGFIDLENLHYDLKEIQLGEPVPRIPLSLQNLASEHLGLPLGPRAMRNPPDLLKPLSRAHKLSMGEKAYACFALWHAMQAKQRDLLQSRQKDPVSAFSRRSVLLEPKCSKRTPQAVPKGEDTEDFYPSLAGAPKSPVSTSAPTMNSTSQPVAHERQMLFSSFGSAGDKVSGDLPERLDASLAVAEGSPAPTARLNRQPAATVNSIASAQHHLPKTKMGDPVMSDAEAWAERLLARRKRGIPKPSVVTKLNREAMSYRLWYHHRMRVDDLLEYDQFSGVAGLEEARKGVARGILFAIAENKLPCDERIADLLRLFPEWKSIRSLKRLARVVGFKQGDATVSNKYKAR</sequence>
<dbReference type="SUPFAM" id="SSF53098">
    <property type="entry name" value="Ribonuclease H-like"/>
    <property type="match status" value="1"/>
</dbReference>
<evidence type="ECO:0000256" key="2">
    <source>
        <dbReference type="SAM" id="MobiDB-lite"/>
    </source>
</evidence>